<feature type="compositionally biased region" description="Low complexity" evidence="1">
    <location>
        <begin position="177"/>
        <end position="187"/>
    </location>
</feature>
<feature type="compositionally biased region" description="Low complexity" evidence="1">
    <location>
        <begin position="45"/>
        <end position="67"/>
    </location>
</feature>
<organism evidence="2">
    <name type="scientific">Oryza sativa subsp. japonica</name>
    <name type="common">Rice</name>
    <dbReference type="NCBI Taxonomy" id="39947"/>
    <lineage>
        <taxon>Eukaryota</taxon>
        <taxon>Viridiplantae</taxon>
        <taxon>Streptophyta</taxon>
        <taxon>Embryophyta</taxon>
        <taxon>Tracheophyta</taxon>
        <taxon>Spermatophyta</taxon>
        <taxon>Magnoliopsida</taxon>
        <taxon>Liliopsida</taxon>
        <taxon>Poales</taxon>
        <taxon>Poaceae</taxon>
        <taxon>BOP clade</taxon>
        <taxon>Oryzoideae</taxon>
        <taxon>Oryzeae</taxon>
        <taxon>Oryzinae</taxon>
        <taxon>Oryza</taxon>
        <taxon>Oryza sativa</taxon>
    </lineage>
</organism>
<name>Q5QMC7_ORYSJ</name>
<feature type="region of interest" description="Disordered" evidence="1">
    <location>
        <begin position="148"/>
        <end position="187"/>
    </location>
</feature>
<reference evidence="2" key="1">
    <citation type="journal article" date="2002" name="Nature">
        <title>The genome sequence and structure of rice chromosome 1.</title>
        <authorList>
            <person name="Sasaki T."/>
            <person name="Matsumoto T."/>
            <person name="Yamamoto K."/>
            <person name="Sakata K."/>
            <person name="Baba T."/>
            <person name="Katayose Y."/>
            <person name="Wu J."/>
            <person name="Niimura Y."/>
            <person name="Cheng Z."/>
            <person name="Nagamura Y."/>
            <person name="Antonio B.A."/>
            <person name="Kanamori H."/>
            <person name="Hosokawa S."/>
            <person name="Masukawa M."/>
            <person name="Arikawa K."/>
            <person name="Chiden Y."/>
            <person name="Hayashi M."/>
            <person name="Okamoto M."/>
            <person name="Ando T."/>
            <person name="Aoki H."/>
            <person name="Arita K."/>
            <person name="Hamada M."/>
            <person name="Harada C."/>
            <person name="Hijishita S."/>
            <person name="Honda M."/>
            <person name="Ichikawa Y."/>
            <person name="Idonuma A."/>
            <person name="Iijima M."/>
            <person name="Ikeda M."/>
            <person name="Ikeno M."/>
            <person name="Itoh S."/>
            <person name="Itoh T."/>
            <person name="Itoh Y."/>
            <person name="Itoh Y."/>
            <person name="Iwabuchi A."/>
            <person name="Kamiya K."/>
            <person name="Karasawa W."/>
            <person name="Katagiri S."/>
            <person name="Kikuta A."/>
            <person name="Kobayashi N."/>
            <person name="Kono I."/>
            <person name="Machita K."/>
            <person name="Maehara T."/>
            <person name="Mizuno H."/>
            <person name="Mizubayashi T."/>
            <person name="Mukai Y."/>
            <person name="Nagasaki H."/>
            <person name="Nakashima M."/>
            <person name="Nakama Y."/>
            <person name="Nakamichi Y."/>
            <person name="Nakamura M."/>
            <person name="Namiki N."/>
            <person name="Negishi M."/>
            <person name="Ohta I."/>
            <person name="Ono N."/>
            <person name="Saji S."/>
            <person name="Sakai K."/>
            <person name="Shibata M."/>
            <person name="Shimokawa T."/>
            <person name="Shomura A."/>
            <person name="Song J."/>
            <person name="Takazaki Y."/>
            <person name="Terasawa K."/>
            <person name="Tsuji K."/>
            <person name="Waki K."/>
            <person name="Yamagata H."/>
            <person name="Yamane H."/>
            <person name="Yoshiki S."/>
            <person name="Yoshihara R."/>
            <person name="Yukawa K."/>
            <person name="Zhong H."/>
            <person name="Iwama H."/>
            <person name="Endo T."/>
            <person name="Ito H."/>
            <person name="Hahn J.H."/>
            <person name="Kim H.I."/>
            <person name="Eun M.Y."/>
            <person name="Yano M."/>
            <person name="Jiang J."/>
            <person name="Gojobori T."/>
        </authorList>
    </citation>
    <scope>NUCLEOTIDE SEQUENCE [LARGE SCALE GENOMIC DNA]</scope>
</reference>
<gene>
    <name evidence="2" type="primary">P0516D04.25</name>
</gene>
<accession>Q5QMC7</accession>
<protein>
    <submittedName>
        <fullName evidence="2">Uncharacterized protein</fullName>
    </submittedName>
</protein>
<feature type="compositionally biased region" description="Basic and acidic residues" evidence="1">
    <location>
        <begin position="151"/>
        <end position="169"/>
    </location>
</feature>
<proteinExistence type="predicted"/>
<sequence length="218" mass="23635">MPAAACVRSPGGRRAPAATGRRPPARRRRRWRLPALARASRRLARCAPAATGPRHAPAAGRLPASAATQPATRRSPLARAERGRGVERRRRKGRRGGGEGRGGEEDEIGSEGRRDRGESYIGLNRSEMGDKYLHRLVTLTGTKEAPLVCGADRRGSTARRTHEEEKVEPSVEDTAARRSSSLLSSSPTPTVAIAAAVAYTRRCRCRCQERGEERSEAA</sequence>
<feature type="compositionally biased region" description="Low complexity" evidence="1">
    <location>
        <begin position="8"/>
        <end position="22"/>
    </location>
</feature>
<dbReference type="Proteomes" id="UP000817658">
    <property type="component" value="Chromosome 1"/>
</dbReference>
<dbReference type="EMBL" id="AP003276">
    <property type="protein sequence ID" value="BAD73423.1"/>
    <property type="molecule type" value="Genomic_DNA"/>
</dbReference>
<evidence type="ECO:0000313" key="2">
    <source>
        <dbReference type="EMBL" id="BAD73423.1"/>
    </source>
</evidence>
<evidence type="ECO:0000256" key="1">
    <source>
        <dbReference type="SAM" id="MobiDB-lite"/>
    </source>
</evidence>
<feature type="compositionally biased region" description="Basic residues" evidence="1">
    <location>
        <begin position="23"/>
        <end position="32"/>
    </location>
</feature>
<dbReference type="AlphaFoldDB" id="Q5QMC7"/>
<feature type="region of interest" description="Disordered" evidence="1">
    <location>
        <begin position="1"/>
        <end position="122"/>
    </location>
</feature>